<accession>A0A6C0CY09</accession>
<reference evidence="2" key="1">
    <citation type="journal article" date="2020" name="Nature">
        <title>Giant virus diversity and host interactions through global metagenomics.</title>
        <authorList>
            <person name="Schulz F."/>
            <person name="Roux S."/>
            <person name="Paez-Espino D."/>
            <person name="Jungbluth S."/>
            <person name="Walsh D.A."/>
            <person name="Denef V.J."/>
            <person name="McMahon K.D."/>
            <person name="Konstantinidis K.T."/>
            <person name="Eloe-Fadrosh E.A."/>
            <person name="Kyrpides N.C."/>
            <person name="Woyke T."/>
        </authorList>
    </citation>
    <scope>NUCLEOTIDE SEQUENCE</scope>
    <source>
        <strain evidence="2">GVMAG-M-3300023110-24</strain>
    </source>
</reference>
<evidence type="ECO:0000256" key="1">
    <source>
        <dbReference type="SAM" id="MobiDB-lite"/>
    </source>
</evidence>
<evidence type="ECO:0000313" key="2">
    <source>
        <dbReference type="EMBL" id="QHT09123.1"/>
    </source>
</evidence>
<proteinExistence type="predicted"/>
<feature type="region of interest" description="Disordered" evidence="1">
    <location>
        <begin position="102"/>
        <end position="121"/>
    </location>
</feature>
<feature type="compositionally biased region" description="Acidic residues" evidence="1">
    <location>
        <begin position="106"/>
        <end position="121"/>
    </location>
</feature>
<protein>
    <submittedName>
        <fullName evidence="2">Uncharacterized protein</fullName>
    </submittedName>
</protein>
<dbReference type="AlphaFoldDB" id="A0A6C0CY09"/>
<organism evidence="2">
    <name type="scientific">viral metagenome</name>
    <dbReference type="NCBI Taxonomy" id="1070528"/>
    <lineage>
        <taxon>unclassified sequences</taxon>
        <taxon>metagenomes</taxon>
        <taxon>organismal metagenomes</taxon>
    </lineage>
</organism>
<name>A0A6C0CY09_9ZZZZ</name>
<dbReference type="EMBL" id="MN739508">
    <property type="protein sequence ID" value="QHT09123.1"/>
    <property type="molecule type" value="Genomic_DNA"/>
</dbReference>
<sequence length="121" mass="13933">MSCTVCGENTQDPFIIYDTDKRICSYICSNRNPEGIIKFDRIVNIEDFNAPLPVIPTIFEVKSDKEIMAMTNIKRANYERELNLQMKKDPIGTVNQINLINMYSDPDSDYDTESSTEDYSD</sequence>